<dbReference type="InParanoid" id="D8S208"/>
<dbReference type="InterPro" id="IPR015267">
    <property type="entry name" value="PPP4R2"/>
</dbReference>
<dbReference type="Proteomes" id="UP000001514">
    <property type="component" value="Unassembled WGS sequence"/>
</dbReference>
<accession>D8S208</accession>
<comment type="similarity">
    <text evidence="1">Belongs to the PPP4R2 family.</text>
</comment>
<dbReference type="AlphaFoldDB" id="D8S208"/>
<dbReference type="GO" id="GO:0005634">
    <property type="term" value="C:nucleus"/>
    <property type="evidence" value="ECO:0000318"/>
    <property type="project" value="GO_Central"/>
</dbReference>
<feature type="compositionally biased region" description="Basic and acidic residues" evidence="2">
    <location>
        <begin position="162"/>
        <end position="172"/>
    </location>
</feature>
<organism evidence="4">
    <name type="scientific">Selaginella moellendorffii</name>
    <name type="common">Spikemoss</name>
    <dbReference type="NCBI Taxonomy" id="88036"/>
    <lineage>
        <taxon>Eukaryota</taxon>
        <taxon>Viridiplantae</taxon>
        <taxon>Streptophyta</taxon>
        <taxon>Embryophyta</taxon>
        <taxon>Tracheophyta</taxon>
        <taxon>Lycopodiopsida</taxon>
        <taxon>Selaginellales</taxon>
        <taxon>Selaginellaceae</taxon>
        <taxon>Selaginella</taxon>
    </lineage>
</organism>
<dbReference type="Pfam" id="PF09184">
    <property type="entry name" value="PPP4R2"/>
    <property type="match status" value="1"/>
</dbReference>
<proteinExistence type="inferred from homology"/>
<dbReference type="GO" id="GO:0005737">
    <property type="term" value="C:cytoplasm"/>
    <property type="evidence" value="ECO:0000318"/>
    <property type="project" value="GO_Central"/>
</dbReference>
<evidence type="ECO:0000256" key="2">
    <source>
        <dbReference type="SAM" id="MobiDB-lite"/>
    </source>
</evidence>
<dbReference type="HOGENOM" id="CLU_109142_0_0_1"/>
<sequence length="221" mass="24235">MWEDDNASLAALCSGADGSSMDFTPELRRIVSMSAKSGKYWHDWHHLRQLLQFRLNQVVKRLYLDTASSAPPTSNEANGADGEKAVYSVLKKLAAQLASFEDAAPFTLQRICELLLEPDQIYSTIDKFELAFEKLLLVTSTLDPVPPDSYPAGLATAPSLDADAKNGGEQNEEHSAKLGISYGFEPRIGTFGPYFGLKKRLELGGSRPSPKRCEILAKKLG</sequence>
<dbReference type="eggNOG" id="KOG3175">
    <property type="taxonomic scope" value="Eukaryota"/>
</dbReference>
<dbReference type="KEGG" id="smo:SELMODRAFT_417373"/>
<gene>
    <name evidence="3" type="ORF">SELMODRAFT_417373</name>
</gene>
<protein>
    <submittedName>
        <fullName evidence="3">Uncharacterized protein</fullName>
    </submittedName>
</protein>
<reference evidence="3 4" key="1">
    <citation type="journal article" date="2011" name="Science">
        <title>The Selaginella genome identifies genetic changes associated with the evolution of vascular plants.</title>
        <authorList>
            <person name="Banks J.A."/>
            <person name="Nishiyama T."/>
            <person name="Hasebe M."/>
            <person name="Bowman J.L."/>
            <person name="Gribskov M."/>
            <person name="dePamphilis C."/>
            <person name="Albert V.A."/>
            <person name="Aono N."/>
            <person name="Aoyama T."/>
            <person name="Ambrose B.A."/>
            <person name="Ashton N.W."/>
            <person name="Axtell M.J."/>
            <person name="Barker E."/>
            <person name="Barker M.S."/>
            <person name="Bennetzen J.L."/>
            <person name="Bonawitz N.D."/>
            <person name="Chapple C."/>
            <person name="Cheng C."/>
            <person name="Correa L.G."/>
            <person name="Dacre M."/>
            <person name="DeBarry J."/>
            <person name="Dreyer I."/>
            <person name="Elias M."/>
            <person name="Engstrom E.M."/>
            <person name="Estelle M."/>
            <person name="Feng L."/>
            <person name="Finet C."/>
            <person name="Floyd S.K."/>
            <person name="Frommer W.B."/>
            <person name="Fujita T."/>
            <person name="Gramzow L."/>
            <person name="Gutensohn M."/>
            <person name="Harholt J."/>
            <person name="Hattori M."/>
            <person name="Heyl A."/>
            <person name="Hirai T."/>
            <person name="Hiwatashi Y."/>
            <person name="Ishikawa M."/>
            <person name="Iwata M."/>
            <person name="Karol K.G."/>
            <person name="Koehler B."/>
            <person name="Kolukisaoglu U."/>
            <person name="Kubo M."/>
            <person name="Kurata T."/>
            <person name="Lalonde S."/>
            <person name="Li K."/>
            <person name="Li Y."/>
            <person name="Litt A."/>
            <person name="Lyons E."/>
            <person name="Manning G."/>
            <person name="Maruyama T."/>
            <person name="Michael T.P."/>
            <person name="Mikami K."/>
            <person name="Miyazaki S."/>
            <person name="Morinaga S."/>
            <person name="Murata T."/>
            <person name="Mueller-Roeber B."/>
            <person name="Nelson D.R."/>
            <person name="Obara M."/>
            <person name="Oguri Y."/>
            <person name="Olmstead R.G."/>
            <person name="Onodera N."/>
            <person name="Petersen B.L."/>
            <person name="Pils B."/>
            <person name="Prigge M."/>
            <person name="Rensing S.A."/>
            <person name="Riano-Pachon D.M."/>
            <person name="Roberts A.W."/>
            <person name="Sato Y."/>
            <person name="Scheller H.V."/>
            <person name="Schulz B."/>
            <person name="Schulz C."/>
            <person name="Shakirov E.V."/>
            <person name="Shibagaki N."/>
            <person name="Shinohara N."/>
            <person name="Shippen D.E."/>
            <person name="Soerensen I."/>
            <person name="Sotooka R."/>
            <person name="Sugimoto N."/>
            <person name="Sugita M."/>
            <person name="Sumikawa N."/>
            <person name="Tanurdzic M."/>
            <person name="Theissen G."/>
            <person name="Ulvskov P."/>
            <person name="Wakazuki S."/>
            <person name="Weng J.K."/>
            <person name="Willats W.W."/>
            <person name="Wipf D."/>
            <person name="Wolf P.G."/>
            <person name="Yang L."/>
            <person name="Zimmer A.D."/>
            <person name="Zhu Q."/>
            <person name="Mitros T."/>
            <person name="Hellsten U."/>
            <person name="Loque D."/>
            <person name="Otillar R."/>
            <person name="Salamov A."/>
            <person name="Schmutz J."/>
            <person name="Shapiro H."/>
            <person name="Lindquist E."/>
            <person name="Lucas S."/>
            <person name="Rokhsar D."/>
            <person name="Grigoriev I.V."/>
        </authorList>
    </citation>
    <scope>NUCLEOTIDE SEQUENCE [LARGE SCALE GENOMIC DNA]</scope>
</reference>
<dbReference type="PANTHER" id="PTHR16487:SF0">
    <property type="entry name" value="PROTEIN PHOSPHATASE 4 REGULATORY SUBUNIT 2-RELATED"/>
    <property type="match status" value="1"/>
</dbReference>
<dbReference type="STRING" id="88036.D8S208"/>
<feature type="region of interest" description="Disordered" evidence="2">
    <location>
        <begin position="149"/>
        <end position="172"/>
    </location>
</feature>
<evidence type="ECO:0000313" key="3">
    <source>
        <dbReference type="EMBL" id="EFJ21547.1"/>
    </source>
</evidence>
<evidence type="ECO:0000256" key="1">
    <source>
        <dbReference type="ARBA" id="ARBA00009207"/>
    </source>
</evidence>
<name>D8S208_SELML</name>
<keyword evidence="4" id="KW-1185">Reference proteome</keyword>
<dbReference type="GO" id="GO:0019888">
    <property type="term" value="F:protein phosphatase regulator activity"/>
    <property type="evidence" value="ECO:0000318"/>
    <property type="project" value="GO_Central"/>
</dbReference>
<dbReference type="Gramene" id="EFJ21547">
    <property type="protein sequence ID" value="EFJ21547"/>
    <property type="gene ID" value="SELMODRAFT_417373"/>
</dbReference>
<dbReference type="OMA" id="DSPAHEN"/>
<dbReference type="GO" id="GO:0030289">
    <property type="term" value="C:protein phosphatase 4 complex"/>
    <property type="evidence" value="ECO:0000318"/>
    <property type="project" value="GO_Central"/>
</dbReference>
<evidence type="ECO:0000313" key="4">
    <source>
        <dbReference type="Proteomes" id="UP000001514"/>
    </source>
</evidence>
<dbReference type="EMBL" id="GL377599">
    <property type="protein sequence ID" value="EFJ21547.1"/>
    <property type="molecule type" value="Genomic_DNA"/>
</dbReference>
<dbReference type="PANTHER" id="PTHR16487">
    <property type="entry name" value="PPP4R2-RELATED PROTEIN"/>
    <property type="match status" value="1"/>
</dbReference>